<name>A0ABY3S6S9_9ENTR</name>
<evidence type="ECO:0000256" key="3">
    <source>
        <dbReference type="ARBA" id="ARBA00006602"/>
    </source>
</evidence>
<keyword evidence="8" id="KW-0653">Protein transport</keyword>
<organism evidence="12 13">
    <name type="scientific">Pseudocitrobacter corydidari</name>
    <dbReference type="NCBI Taxonomy" id="2891570"/>
    <lineage>
        <taxon>Bacteria</taxon>
        <taxon>Pseudomonadati</taxon>
        <taxon>Pseudomonadota</taxon>
        <taxon>Gammaproteobacteria</taxon>
        <taxon>Enterobacterales</taxon>
        <taxon>Enterobacteriaceae</taxon>
        <taxon>Pseudocitrobacter</taxon>
    </lineage>
</organism>
<dbReference type="Proteomes" id="UP001199659">
    <property type="component" value="Chromosome"/>
</dbReference>
<keyword evidence="5" id="KW-0813">Transport</keyword>
<comment type="subcellular location">
    <subcellularLocation>
        <location evidence="2">Cytoplasm</location>
    </subcellularLocation>
</comment>
<gene>
    <name evidence="12" type="ORF">G163CM_25550</name>
</gene>
<sequence length="252" mass="28795">MFKRRNLPLDALTSRRQAVVKPRLHKFPPLRKRWMPGSAQPEEEGTHVLDPAEYQQQMKEGFQDGLNQGFAQGMSEGKEEGYQEGVRLGFDEGMRKGLIEGKQQARQQFMDAAAPFERITAEVQGYLERYEQRRREELLQLVEKVTRQVIRCELALHPTQLLALVEEALTSLPQPPEQVRVLLNAEEFQRISEAEPEKAREWGLAADAALEPGECRVVTDTTEMDVGCQHRLDQCVEVLKDNLLSESPNEQS</sequence>
<evidence type="ECO:0000256" key="5">
    <source>
        <dbReference type="ARBA" id="ARBA00022448"/>
    </source>
</evidence>
<dbReference type="InterPro" id="IPR019191">
    <property type="entry name" value="Essential_protein_Yae1_N"/>
</dbReference>
<evidence type="ECO:0000313" key="13">
    <source>
        <dbReference type="Proteomes" id="UP001199659"/>
    </source>
</evidence>
<dbReference type="Pfam" id="PF02108">
    <property type="entry name" value="FliH"/>
    <property type="match status" value="1"/>
</dbReference>
<evidence type="ECO:0000256" key="7">
    <source>
        <dbReference type="ARBA" id="ARBA00022795"/>
    </source>
</evidence>
<keyword evidence="9" id="KW-1006">Bacterial flagellum protein export</keyword>
<evidence type="ECO:0000256" key="8">
    <source>
        <dbReference type="ARBA" id="ARBA00022927"/>
    </source>
</evidence>
<evidence type="ECO:0000256" key="1">
    <source>
        <dbReference type="ARBA" id="ARBA00003041"/>
    </source>
</evidence>
<accession>A0ABY3S6S9</accession>
<evidence type="ECO:0000256" key="4">
    <source>
        <dbReference type="ARBA" id="ARBA00016507"/>
    </source>
</evidence>
<dbReference type="NCBIfam" id="NF009925">
    <property type="entry name" value="PRK13386.1"/>
    <property type="match status" value="1"/>
</dbReference>
<feature type="domain" description="Essential protein Yae1 N-terminal" evidence="11">
    <location>
        <begin position="61"/>
        <end position="98"/>
    </location>
</feature>
<dbReference type="PANTHER" id="PTHR34982:SF1">
    <property type="entry name" value="FLAGELLAR ASSEMBLY PROTEIN FLIH"/>
    <property type="match status" value="1"/>
</dbReference>
<evidence type="ECO:0000256" key="6">
    <source>
        <dbReference type="ARBA" id="ARBA00022490"/>
    </source>
</evidence>
<reference evidence="12 13" key="1">
    <citation type="journal article" date="2022" name="Int. J. Syst. Evol. Microbiol.">
        <title>Pseudocitrobacter corydidari sp. nov., isolated from the Asian emerald cockroach Corydidarum magnifica.</title>
        <authorList>
            <person name="Guzman J."/>
            <person name="Poehlein A."/>
            <person name="Glaeser S.P."/>
            <person name="Schwengers O."/>
            <person name="Blom J."/>
            <person name="Hollensteiner J."/>
            <person name="Kampfer P."/>
            <person name="Vilcinskas A."/>
        </authorList>
    </citation>
    <scope>NUCLEOTIDE SEQUENCE [LARGE SCALE GENOMIC DNA]</scope>
    <source>
        <strain evidence="12">G163CM</strain>
    </source>
</reference>
<keyword evidence="6" id="KW-0963">Cytoplasm</keyword>
<proteinExistence type="inferred from homology"/>
<evidence type="ECO:0000256" key="9">
    <source>
        <dbReference type="ARBA" id="ARBA00023225"/>
    </source>
</evidence>
<comment type="similarity">
    <text evidence="3">Belongs to the FliH family.</text>
</comment>
<dbReference type="Pfam" id="PF09811">
    <property type="entry name" value="Yae1_N"/>
    <property type="match status" value="1"/>
</dbReference>
<evidence type="ECO:0000259" key="10">
    <source>
        <dbReference type="Pfam" id="PF02108"/>
    </source>
</evidence>
<dbReference type="PRINTS" id="PR01003">
    <property type="entry name" value="FLGFLIH"/>
</dbReference>
<keyword evidence="13" id="KW-1185">Reference proteome</keyword>
<dbReference type="InterPro" id="IPR018035">
    <property type="entry name" value="Flagellar_FliH/T3SS_HrpE"/>
</dbReference>
<dbReference type="RefSeq" id="WP_231825220.1">
    <property type="nucleotide sequence ID" value="NZ_CP087880.1"/>
</dbReference>
<evidence type="ECO:0000313" key="12">
    <source>
        <dbReference type="EMBL" id="UGS41838.1"/>
    </source>
</evidence>
<protein>
    <recommendedName>
        <fullName evidence="4">Flagellar assembly protein FliH</fullName>
    </recommendedName>
</protein>
<evidence type="ECO:0000259" key="11">
    <source>
        <dbReference type="Pfam" id="PF09811"/>
    </source>
</evidence>
<feature type="domain" description="Flagellar assembly protein FliH/Type III secretion system HrpE" evidence="10">
    <location>
        <begin position="113"/>
        <end position="235"/>
    </location>
</feature>
<comment type="function">
    <text evidence="1">Needed for flagellar regrowth and assembly.</text>
</comment>
<evidence type="ECO:0000256" key="2">
    <source>
        <dbReference type="ARBA" id="ARBA00004496"/>
    </source>
</evidence>
<dbReference type="InterPro" id="IPR051472">
    <property type="entry name" value="T3SS_Stator/FliH"/>
</dbReference>
<dbReference type="PANTHER" id="PTHR34982">
    <property type="entry name" value="YOP PROTEINS TRANSLOCATION PROTEIN L"/>
    <property type="match status" value="1"/>
</dbReference>
<dbReference type="InterPro" id="IPR000563">
    <property type="entry name" value="Flag_FliH"/>
</dbReference>
<dbReference type="EMBL" id="CP087880">
    <property type="protein sequence ID" value="UGS41838.1"/>
    <property type="molecule type" value="Genomic_DNA"/>
</dbReference>
<keyword evidence="7" id="KW-1005">Bacterial flagellum biogenesis</keyword>